<accession>A0A2S5A7J4</accession>
<evidence type="ECO:0000256" key="1">
    <source>
        <dbReference type="ARBA" id="ARBA00004442"/>
    </source>
</evidence>
<comment type="subcellular location">
    <subcellularLocation>
        <location evidence="1">Cell outer membrane</location>
    </subcellularLocation>
</comment>
<dbReference type="GO" id="GO:0015562">
    <property type="term" value="F:efflux transmembrane transporter activity"/>
    <property type="evidence" value="ECO:0007669"/>
    <property type="project" value="InterPro"/>
</dbReference>
<evidence type="ECO:0000313" key="9">
    <source>
        <dbReference type="Proteomes" id="UP000236893"/>
    </source>
</evidence>
<dbReference type="AlphaFoldDB" id="A0A2S5A7J4"/>
<keyword evidence="5" id="KW-0812">Transmembrane</keyword>
<dbReference type="GO" id="GO:1990281">
    <property type="term" value="C:efflux pump complex"/>
    <property type="evidence" value="ECO:0007669"/>
    <property type="project" value="TreeGrafter"/>
</dbReference>
<organism evidence="8 9">
    <name type="scientific">Solitalea longa</name>
    <dbReference type="NCBI Taxonomy" id="2079460"/>
    <lineage>
        <taxon>Bacteria</taxon>
        <taxon>Pseudomonadati</taxon>
        <taxon>Bacteroidota</taxon>
        <taxon>Sphingobacteriia</taxon>
        <taxon>Sphingobacteriales</taxon>
        <taxon>Sphingobacteriaceae</taxon>
        <taxon>Solitalea</taxon>
    </lineage>
</organism>
<evidence type="ECO:0000256" key="2">
    <source>
        <dbReference type="ARBA" id="ARBA00007613"/>
    </source>
</evidence>
<comment type="caution">
    <text evidence="8">The sequence shown here is derived from an EMBL/GenBank/DDBJ whole genome shotgun (WGS) entry which is preliminary data.</text>
</comment>
<keyword evidence="3" id="KW-0813">Transport</keyword>
<dbReference type="Proteomes" id="UP000236893">
    <property type="component" value="Unassembled WGS sequence"/>
</dbReference>
<dbReference type="PANTHER" id="PTHR30026">
    <property type="entry name" value="OUTER MEMBRANE PROTEIN TOLC"/>
    <property type="match status" value="1"/>
</dbReference>
<dbReference type="PANTHER" id="PTHR30026:SF20">
    <property type="entry name" value="OUTER MEMBRANE PROTEIN TOLC"/>
    <property type="match status" value="1"/>
</dbReference>
<evidence type="ECO:0000256" key="5">
    <source>
        <dbReference type="ARBA" id="ARBA00022692"/>
    </source>
</evidence>
<sequence length="516" mass="57391">MGKLPYSFDSCNQKITAPALKKYLLLKKIYLVSASNNLNTLKKSLSLFIASSILLLNSARAQEKFTLEQCVNYALEHNLTIKQAAFNMAITEEDLTESKYNLLPSINGQASQNFNKGRNINPQTNLYVDQSLNSTNLSLNAEVVLFSGLQKLNLIKQNKYSLMSQQSNVEKIKQDITLNVVSEFLTTLFNQELVRNYENQLTVSQGQVEVAKKKADVGSITEADFLQFKAQQSVDEFNLTTAQSQLTISLLNLRQLLSIDADKPFEIVRPSEVELMNIETKYNSMAVYSEALKINPEIKRLEYQRMASEKSLSVAKGGYLPTLSLGGYYSTNYSSLGQKTIRTPLPDAPTGLYIPGPGGNNVAVYGPDASVSFSDIGFSEQIKNNLGSGVGFTLRVPIFNGLQIRTGVRKSKINYENSVINEQFAKNTLNKTVTQAVVDLNAAEKKFASASTSFESLKKAYEYSQKRFDVGLINSLDLNIAKTNYSKAESEALQAKYDMIFKSKVIDYYLGKPLTL</sequence>
<name>A0A2S5A7J4_9SPHI</name>
<proteinExistence type="inferred from homology"/>
<keyword evidence="6" id="KW-0472">Membrane</keyword>
<evidence type="ECO:0000256" key="4">
    <source>
        <dbReference type="ARBA" id="ARBA00022452"/>
    </source>
</evidence>
<reference evidence="8 9" key="1">
    <citation type="submission" date="2018-01" db="EMBL/GenBank/DDBJ databases">
        <authorList>
            <person name="Gaut B.S."/>
            <person name="Morton B.R."/>
            <person name="Clegg M.T."/>
            <person name="Duvall M.R."/>
        </authorList>
    </citation>
    <scope>NUCLEOTIDE SEQUENCE [LARGE SCALE GENOMIC DNA]</scope>
    <source>
        <strain evidence="8 9">HR-AV</strain>
    </source>
</reference>
<evidence type="ECO:0000256" key="6">
    <source>
        <dbReference type="ARBA" id="ARBA00023136"/>
    </source>
</evidence>
<comment type="similarity">
    <text evidence="2">Belongs to the outer membrane factor (OMF) (TC 1.B.17) family.</text>
</comment>
<dbReference type="Gene3D" id="1.20.1600.10">
    <property type="entry name" value="Outer membrane efflux proteins (OEP)"/>
    <property type="match status" value="1"/>
</dbReference>
<dbReference type="GO" id="GO:0009279">
    <property type="term" value="C:cell outer membrane"/>
    <property type="evidence" value="ECO:0007669"/>
    <property type="project" value="UniProtKB-SubCell"/>
</dbReference>
<dbReference type="InterPro" id="IPR051906">
    <property type="entry name" value="TolC-like"/>
</dbReference>
<dbReference type="OrthoDB" id="9811587at2"/>
<evidence type="ECO:0000256" key="3">
    <source>
        <dbReference type="ARBA" id="ARBA00022448"/>
    </source>
</evidence>
<dbReference type="GO" id="GO:0015288">
    <property type="term" value="F:porin activity"/>
    <property type="evidence" value="ECO:0007669"/>
    <property type="project" value="TreeGrafter"/>
</dbReference>
<evidence type="ECO:0000256" key="7">
    <source>
        <dbReference type="ARBA" id="ARBA00023237"/>
    </source>
</evidence>
<dbReference type="SUPFAM" id="SSF56954">
    <property type="entry name" value="Outer membrane efflux proteins (OEP)"/>
    <property type="match status" value="1"/>
</dbReference>
<keyword evidence="9" id="KW-1185">Reference proteome</keyword>
<keyword evidence="4" id="KW-1134">Transmembrane beta strand</keyword>
<dbReference type="EMBL" id="PQVF01000002">
    <property type="protein sequence ID" value="POY38558.1"/>
    <property type="molecule type" value="Genomic_DNA"/>
</dbReference>
<dbReference type="InterPro" id="IPR003423">
    <property type="entry name" value="OMP_efflux"/>
</dbReference>
<keyword evidence="7" id="KW-0998">Cell outer membrane</keyword>
<gene>
    <name evidence="8" type="ORF">C3K47_03950</name>
</gene>
<dbReference type="Pfam" id="PF02321">
    <property type="entry name" value="OEP"/>
    <property type="match status" value="2"/>
</dbReference>
<protein>
    <submittedName>
        <fullName evidence="8">TolC family protein</fullName>
    </submittedName>
</protein>
<evidence type="ECO:0000313" key="8">
    <source>
        <dbReference type="EMBL" id="POY38558.1"/>
    </source>
</evidence>